<organism evidence="1 2">
    <name type="scientific">Saccharobesus litoralis</name>
    <dbReference type="NCBI Taxonomy" id="2172099"/>
    <lineage>
        <taxon>Bacteria</taxon>
        <taxon>Pseudomonadati</taxon>
        <taxon>Pseudomonadota</taxon>
        <taxon>Gammaproteobacteria</taxon>
        <taxon>Alteromonadales</taxon>
        <taxon>Alteromonadaceae</taxon>
        <taxon>Saccharobesus</taxon>
    </lineage>
</organism>
<dbReference type="AlphaFoldDB" id="A0A2S0VMM6"/>
<protein>
    <submittedName>
        <fullName evidence="1">Uncharacterized protein</fullName>
    </submittedName>
</protein>
<dbReference type="EMBL" id="CP026604">
    <property type="protein sequence ID" value="AWB65468.1"/>
    <property type="molecule type" value="Genomic_DNA"/>
</dbReference>
<sequence>MLKTLKLSAELLSLAIGLLLGAVIVWGLHTGLNNFSIPSSHAYAQTDTSLSVKAANSSHLNIEQHACANEQDYISQDSILETTTQPQLALTQVLEQGLTPLERRWLSDNPTYHPNIDFNANPEIIGDIIDKIMHRPNDATRRYLVQVLKQLEITKLEEIVYQFANADRAIDQETAIELAVTINQTEYKPQLIKDLLVTDLITDAQLQLISALNNEMSKLNLADFYSQLIDVYQNSTEPSVKTAITHTLTQSDFIRESAFHEIFALMQNDVTLSAMARLQSIQSWVAAYSERFSEQQKYEITQYSEQQFSLANHYEQKKLALKIGGAI</sequence>
<dbReference type="KEGG" id="cate:C2869_03015"/>
<proteinExistence type="predicted"/>
<evidence type="ECO:0000313" key="2">
    <source>
        <dbReference type="Proteomes" id="UP000244441"/>
    </source>
</evidence>
<dbReference type="RefSeq" id="WP_108601544.1">
    <property type="nucleotide sequence ID" value="NZ_CP026604.1"/>
</dbReference>
<reference evidence="1 2" key="1">
    <citation type="submission" date="2018-01" db="EMBL/GenBank/DDBJ databases">
        <title>Genome sequence of a Cantenovulum-like bacteria.</title>
        <authorList>
            <person name="Tan W.R."/>
            <person name="Lau N.-S."/>
            <person name="Go F."/>
            <person name="Amirul A.-A.A."/>
        </authorList>
    </citation>
    <scope>NUCLEOTIDE SEQUENCE [LARGE SCALE GENOMIC DNA]</scope>
    <source>
        <strain evidence="1 2">CCB-QB4</strain>
    </source>
</reference>
<gene>
    <name evidence="1" type="ORF">C2869_03015</name>
</gene>
<evidence type="ECO:0000313" key="1">
    <source>
        <dbReference type="EMBL" id="AWB65468.1"/>
    </source>
</evidence>
<accession>A0A2S0VMM6</accession>
<dbReference type="OrthoDB" id="9843366at2"/>
<name>A0A2S0VMM6_9ALTE</name>
<dbReference type="Proteomes" id="UP000244441">
    <property type="component" value="Chromosome"/>
</dbReference>
<keyword evidence="2" id="KW-1185">Reference proteome</keyword>